<evidence type="ECO:0000256" key="5">
    <source>
        <dbReference type="SAM" id="MobiDB-lite"/>
    </source>
</evidence>
<comment type="similarity">
    <text evidence="1">Belongs to the PPR family. P subfamily.</text>
</comment>
<accession>C7IWF6</accession>
<dbReference type="EMBL" id="AP008207">
    <property type="protein sequence ID" value="BAH91374.1"/>
    <property type="molecule type" value="Genomic_DNA"/>
</dbReference>
<dbReference type="KEGG" id="dosa:Os01g0841400"/>
<dbReference type="Gene3D" id="1.25.40.10">
    <property type="entry name" value="Tetratricopeptide repeat domain"/>
    <property type="match status" value="1"/>
</dbReference>
<reference evidence="6 7" key="1">
    <citation type="journal article" date="2005" name="Nature">
        <title>The map-based sequence of the rice genome.</title>
        <authorList>
            <consortium name="International rice genome sequencing project (IRGSP)"/>
            <person name="Matsumoto T."/>
            <person name="Wu J."/>
            <person name="Kanamori H."/>
            <person name="Katayose Y."/>
            <person name="Fujisawa M."/>
            <person name="Namiki N."/>
            <person name="Mizuno H."/>
            <person name="Yamamoto K."/>
            <person name="Antonio B.A."/>
            <person name="Baba T."/>
            <person name="Sakata K."/>
            <person name="Nagamura Y."/>
            <person name="Aoki H."/>
            <person name="Arikawa K."/>
            <person name="Arita K."/>
            <person name="Bito T."/>
            <person name="Chiden Y."/>
            <person name="Fujitsuka N."/>
            <person name="Fukunaka R."/>
            <person name="Hamada M."/>
            <person name="Harada C."/>
            <person name="Hayashi A."/>
            <person name="Hijishita S."/>
            <person name="Honda M."/>
            <person name="Hosokawa S."/>
            <person name="Ichikawa Y."/>
            <person name="Idonuma A."/>
            <person name="Iijima M."/>
            <person name="Ikeda M."/>
            <person name="Ikeno M."/>
            <person name="Ito K."/>
            <person name="Ito S."/>
            <person name="Ito T."/>
            <person name="Ito Y."/>
            <person name="Ito Y."/>
            <person name="Iwabuchi A."/>
            <person name="Kamiya K."/>
            <person name="Karasawa W."/>
            <person name="Kurita K."/>
            <person name="Katagiri S."/>
            <person name="Kikuta A."/>
            <person name="Kobayashi H."/>
            <person name="Kobayashi N."/>
            <person name="Machita K."/>
            <person name="Maehara T."/>
            <person name="Masukawa M."/>
            <person name="Mizubayashi T."/>
            <person name="Mukai Y."/>
            <person name="Nagasaki H."/>
            <person name="Nagata Y."/>
            <person name="Naito S."/>
            <person name="Nakashima M."/>
            <person name="Nakama Y."/>
            <person name="Nakamichi Y."/>
            <person name="Nakamura M."/>
            <person name="Meguro A."/>
            <person name="Negishi M."/>
            <person name="Ohta I."/>
            <person name="Ohta T."/>
            <person name="Okamoto M."/>
            <person name="Ono N."/>
            <person name="Saji S."/>
            <person name="Sakaguchi M."/>
            <person name="Sakai K."/>
            <person name="Shibata M."/>
            <person name="Shimokawa T."/>
            <person name="Song J."/>
            <person name="Takazaki Y."/>
            <person name="Terasawa K."/>
            <person name="Tsugane M."/>
            <person name="Tsuji K."/>
            <person name="Ueda S."/>
            <person name="Waki K."/>
            <person name="Yamagata H."/>
            <person name="Yamamoto M."/>
            <person name="Yamamoto S."/>
            <person name="Yamane H."/>
            <person name="Yoshiki S."/>
            <person name="Yoshihara R."/>
            <person name="Yukawa K."/>
            <person name="Zhong H."/>
            <person name="Yano M."/>
            <person name="Yuan Q."/>
            <person name="Ouyang S."/>
            <person name="Liu J."/>
            <person name="Jones K.M."/>
            <person name="Gansberger K."/>
            <person name="Moffat K."/>
            <person name="Hill J."/>
            <person name="Bera J."/>
            <person name="Fadrosh D."/>
            <person name="Jin S."/>
            <person name="Johri S."/>
            <person name="Kim M."/>
            <person name="Overton L."/>
            <person name="Reardon M."/>
            <person name="Tsitrin T."/>
            <person name="Vuong H."/>
            <person name="Weaver B."/>
            <person name="Ciecko A."/>
            <person name="Tallon L."/>
            <person name="Jackson J."/>
            <person name="Pai G."/>
            <person name="Aken S.V."/>
            <person name="Utterback T."/>
            <person name="Reidmuller S."/>
            <person name="Feldblyum T."/>
            <person name="Hsiao J."/>
            <person name="Zismann V."/>
            <person name="Iobst S."/>
            <person name="de Vazeille A.R."/>
            <person name="Buell C.R."/>
            <person name="Ying K."/>
            <person name="Li Y."/>
            <person name="Lu T."/>
            <person name="Huang Y."/>
            <person name="Zhao Q."/>
            <person name="Feng Q."/>
            <person name="Zhang L."/>
            <person name="Zhu J."/>
            <person name="Weng Q."/>
            <person name="Mu J."/>
            <person name="Lu Y."/>
            <person name="Fan D."/>
            <person name="Liu Y."/>
            <person name="Guan J."/>
            <person name="Zhang Y."/>
            <person name="Yu S."/>
            <person name="Liu X."/>
            <person name="Zhang Y."/>
            <person name="Hong G."/>
            <person name="Han B."/>
            <person name="Choisne N."/>
            <person name="Demange N."/>
            <person name="Orjeda G."/>
            <person name="Samain S."/>
            <person name="Cattolico L."/>
            <person name="Pelletier E."/>
            <person name="Couloux A."/>
            <person name="Segurens B."/>
            <person name="Wincker P."/>
            <person name="D'Hont A."/>
            <person name="Scarpelli C."/>
            <person name="Weissenbach J."/>
            <person name="Salanoubat M."/>
            <person name="Quetier F."/>
            <person name="Yu Y."/>
            <person name="Kim H.R."/>
            <person name="Rambo T."/>
            <person name="Currie J."/>
            <person name="Collura K."/>
            <person name="Luo M."/>
            <person name="Yang T."/>
            <person name="Ammiraju J.S.S."/>
            <person name="Engler F."/>
            <person name="Soderlund C."/>
            <person name="Wing R.A."/>
            <person name="Palmer L.E."/>
            <person name="de la Bastide M."/>
            <person name="Spiegel L."/>
            <person name="Nascimento L."/>
            <person name="Zutavern T."/>
            <person name="O'Shaughnessy A."/>
            <person name="Dike S."/>
            <person name="Dedhia N."/>
            <person name="Preston R."/>
            <person name="Balija V."/>
            <person name="McCombie W.R."/>
            <person name="Chow T."/>
            <person name="Chen H."/>
            <person name="Chung M."/>
            <person name="Chen C."/>
            <person name="Shaw J."/>
            <person name="Wu H."/>
            <person name="Hsiao K."/>
            <person name="Chao Y."/>
            <person name="Chu M."/>
            <person name="Cheng C."/>
            <person name="Hour A."/>
            <person name="Lee P."/>
            <person name="Lin S."/>
            <person name="Lin Y."/>
            <person name="Liou J."/>
            <person name="Liu S."/>
            <person name="Hsing Y."/>
            <person name="Raghuvanshi S."/>
            <person name="Mohanty A."/>
            <person name="Bharti A.K."/>
            <person name="Gaur A."/>
            <person name="Gupta V."/>
            <person name="Kumar D."/>
            <person name="Ravi V."/>
            <person name="Vij S."/>
            <person name="Kapur A."/>
            <person name="Khurana P."/>
            <person name="Khurana P."/>
            <person name="Khurana J.P."/>
            <person name="Tyagi A.K."/>
            <person name="Gaikwad K."/>
            <person name="Singh A."/>
            <person name="Dalal V."/>
            <person name="Srivastava S."/>
            <person name="Dixit A."/>
            <person name="Pal A.K."/>
            <person name="Ghazi I.A."/>
            <person name="Yadav M."/>
            <person name="Pandit A."/>
            <person name="Bhargava A."/>
            <person name="Sureshbabu K."/>
            <person name="Batra K."/>
            <person name="Sharma T.R."/>
            <person name="Mohapatra T."/>
            <person name="Singh N.K."/>
            <person name="Messing J."/>
            <person name="Nelson A.B."/>
            <person name="Fuks G."/>
            <person name="Kavchok S."/>
            <person name="Keizer G."/>
            <person name="Linton E."/>
            <person name="Llaca V."/>
            <person name="Song R."/>
            <person name="Tanyolac B."/>
            <person name="Young S."/>
            <person name="Ho-Il K."/>
            <person name="Hahn J.H."/>
            <person name="Sangsakoo G."/>
            <person name="Vanavichit A."/>
            <person name="de Mattos Luiz.A.T."/>
            <person name="Zimmer P.D."/>
            <person name="Malone G."/>
            <person name="Dellagostin O."/>
            <person name="de Oliveira A.C."/>
            <person name="Bevan M."/>
            <person name="Bancroft I."/>
            <person name="Minx P."/>
            <person name="Cordum H."/>
            <person name="Wilson R."/>
            <person name="Cheng Z."/>
            <person name="Jin W."/>
            <person name="Jiang J."/>
            <person name="Leong S.A."/>
            <person name="Iwama H."/>
            <person name="Gojobori T."/>
            <person name="Itoh T."/>
            <person name="Niimura Y."/>
            <person name="Fujii Y."/>
            <person name="Habara T."/>
            <person name="Sakai H."/>
            <person name="Sato Y."/>
            <person name="Wilson G."/>
            <person name="Kumar K."/>
            <person name="McCouch S."/>
            <person name="Juretic N."/>
            <person name="Hoen D."/>
            <person name="Wright S."/>
            <person name="Bruskiewich R."/>
            <person name="Bureau T."/>
            <person name="Miyao A."/>
            <person name="Hirochika H."/>
            <person name="Nishikawa T."/>
            <person name="Kadowaki K."/>
            <person name="Sugiura M."/>
            <person name="Burr B."/>
            <person name="Sasaki T."/>
        </authorList>
    </citation>
    <scope>NUCLEOTIDE SEQUENCE [LARGE SCALE GENOMIC DNA]</scope>
    <source>
        <strain evidence="7">cv. Nipponbare</strain>
    </source>
</reference>
<evidence type="ECO:0000313" key="6">
    <source>
        <dbReference type="EMBL" id="BAH91374.1"/>
    </source>
</evidence>
<evidence type="ECO:0000256" key="3">
    <source>
        <dbReference type="ARBA" id="ARBA00022946"/>
    </source>
</evidence>
<organism evidence="6 7">
    <name type="scientific">Oryza sativa subsp. japonica</name>
    <name type="common">Rice</name>
    <dbReference type="NCBI Taxonomy" id="39947"/>
    <lineage>
        <taxon>Eukaryota</taxon>
        <taxon>Viridiplantae</taxon>
        <taxon>Streptophyta</taxon>
        <taxon>Embryophyta</taxon>
        <taxon>Tracheophyta</taxon>
        <taxon>Spermatophyta</taxon>
        <taxon>Magnoliopsida</taxon>
        <taxon>Liliopsida</taxon>
        <taxon>Poales</taxon>
        <taxon>Poaceae</taxon>
        <taxon>BOP clade</taxon>
        <taxon>Oryzoideae</taxon>
        <taxon>Oryzeae</taxon>
        <taxon>Oryzinae</taxon>
        <taxon>Oryza</taxon>
        <taxon>Oryza sativa</taxon>
    </lineage>
</organism>
<evidence type="ECO:0000256" key="4">
    <source>
        <dbReference type="PROSITE-ProRule" id="PRU00708"/>
    </source>
</evidence>
<dbReference type="NCBIfam" id="TIGR00756">
    <property type="entry name" value="PPR"/>
    <property type="match status" value="2"/>
</dbReference>
<dbReference type="PROSITE" id="PS51375">
    <property type="entry name" value="PPR"/>
    <property type="match status" value="1"/>
</dbReference>
<gene>
    <name evidence="6" type="ordered locus">Os01g0841400</name>
</gene>
<dbReference type="Pfam" id="PF13041">
    <property type="entry name" value="PPR_2"/>
    <property type="match status" value="1"/>
</dbReference>
<dbReference type="InterPro" id="IPR011990">
    <property type="entry name" value="TPR-like_helical_dom_sf"/>
</dbReference>
<proteinExistence type="inferred from homology"/>
<reference evidence="7" key="2">
    <citation type="journal article" date="2008" name="Nucleic Acids Res.">
        <title>The rice annotation project database (RAP-DB): 2008 update.</title>
        <authorList>
            <consortium name="The rice annotation project (RAP)"/>
        </authorList>
    </citation>
    <scope>GENOME REANNOTATION</scope>
    <source>
        <strain evidence="7">cv. Nipponbare</strain>
    </source>
</reference>
<evidence type="ECO:0000256" key="2">
    <source>
        <dbReference type="ARBA" id="ARBA00022737"/>
    </source>
</evidence>
<dbReference type="AlphaFoldDB" id="C7IWF6"/>
<dbReference type="PANTHER" id="PTHR47938:SF35">
    <property type="entry name" value="PENTATRICOPEPTIDE REPEAT-CONTAINING PROTEIN 4, MITOCHONDRIAL-RELATED"/>
    <property type="match status" value="1"/>
</dbReference>
<evidence type="ECO:0000313" key="7">
    <source>
        <dbReference type="Proteomes" id="UP000000763"/>
    </source>
</evidence>
<name>C7IWF6_ORYSJ</name>
<dbReference type="InterPro" id="IPR002885">
    <property type="entry name" value="PPR_rpt"/>
</dbReference>
<keyword evidence="3" id="KW-0809">Transit peptide</keyword>
<dbReference type="PANTHER" id="PTHR47938">
    <property type="entry name" value="RESPIRATORY COMPLEX I CHAPERONE (CIA84), PUTATIVE (AFU_ORTHOLOGUE AFUA_2G06020)-RELATED"/>
    <property type="match status" value="1"/>
</dbReference>
<protein>
    <submittedName>
        <fullName evidence="6">Os01g0841400 protein</fullName>
    </submittedName>
</protein>
<keyword evidence="2" id="KW-0677">Repeat</keyword>
<sequence length="142" mass="15802">HRVYTRGRGNSDVGNNSRSSAPSLRGRRRPLGARDARLQGEGGGHGAGHDRVRRACPDHGFCKGGDVAEARRVFDLMPLLGVAPNEVTYTALMHGYFIHGQRENGLSLFEEMRIEEGWSRAKPLHLKLLDRRVVHKGIRARS</sequence>
<feature type="region of interest" description="Disordered" evidence="5">
    <location>
        <begin position="1"/>
        <end position="51"/>
    </location>
</feature>
<dbReference type="Proteomes" id="UP000000763">
    <property type="component" value="Chromosome 1"/>
</dbReference>
<feature type="non-terminal residue" evidence="6">
    <location>
        <position position="1"/>
    </location>
</feature>
<feature type="compositionally biased region" description="Polar residues" evidence="5">
    <location>
        <begin position="12"/>
        <end position="22"/>
    </location>
</feature>
<evidence type="ECO:0000256" key="1">
    <source>
        <dbReference type="ARBA" id="ARBA00007626"/>
    </source>
</evidence>
<feature type="repeat" description="PPR" evidence="4">
    <location>
        <begin position="85"/>
        <end position="115"/>
    </location>
</feature>